<reference evidence="11 12" key="1">
    <citation type="submission" date="2020-01" db="EMBL/GenBank/DDBJ databases">
        <authorList>
            <person name="Gupta K D."/>
        </authorList>
    </citation>
    <scope>NUCLEOTIDE SEQUENCE [LARGE SCALE GENOMIC DNA]</scope>
</reference>
<dbReference type="PRINTS" id="PR00463">
    <property type="entry name" value="EP450I"/>
</dbReference>
<dbReference type="EMBL" id="CACVBS010000085">
    <property type="protein sequence ID" value="CAA7270138.1"/>
    <property type="molecule type" value="Genomic_DNA"/>
</dbReference>
<keyword evidence="6 10" id="KW-0560">Oxidoreductase</keyword>
<dbReference type="GO" id="GO:0005506">
    <property type="term" value="F:iron ion binding"/>
    <property type="evidence" value="ECO:0007669"/>
    <property type="project" value="InterPro"/>
</dbReference>
<dbReference type="InterPro" id="IPR017972">
    <property type="entry name" value="Cyt_P450_CS"/>
</dbReference>
<feature type="binding site" description="axial binding residue" evidence="9">
    <location>
        <position position="436"/>
    </location>
    <ligand>
        <name>heme</name>
        <dbReference type="ChEBI" id="CHEBI:30413"/>
    </ligand>
    <ligandPart>
        <name>Fe</name>
        <dbReference type="ChEBI" id="CHEBI:18248"/>
    </ligandPart>
</feature>
<keyword evidence="5 9" id="KW-0479">Metal-binding</keyword>
<evidence type="ECO:0000256" key="3">
    <source>
        <dbReference type="ARBA" id="ARBA00010617"/>
    </source>
</evidence>
<dbReference type="InterPro" id="IPR002401">
    <property type="entry name" value="Cyt_P450_E_grp-I"/>
</dbReference>
<comment type="cofactor">
    <cofactor evidence="1 9">
        <name>heme</name>
        <dbReference type="ChEBI" id="CHEBI:30413"/>
    </cofactor>
</comment>
<dbReference type="InterPro" id="IPR036396">
    <property type="entry name" value="Cyt_P450_sf"/>
</dbReference>
<evidence type="ECO:0000256" key="2">
    <source>
        <dbReference type="ARBA" id="ARBA00005179"/>
    </source>
</evidence>
<accession>A0A8S0WBT5</accession>
<evidence type="ECO:0000256" key="9">
    <source>
        <dbReference type="PIRSR" id="PIRSR602401-1"/>
    </source>
</evidence>
<dbReference type="AlphaFoldDB" id="A0A8S0WBT5"/>
<dbReference type="Proteomes" id="UP000467700">
    <property type="component" value="Unassembled WGS sequence"/>
</dbReference>
<dbReference type="CDD" id="cd11065">
    <property type="entry name" value="CYP64-like"/>
    <property type="match status" value="1"/>
</dbReference>
<evidence type="ECO:0000256" key="1">
    <source>
        <dbReference type="ARBA" id="ARBA00001971"/>
    </source>
</evidence>
<dbReference type="OrthoDB" id="2789670at2759"/>
<comment type="pathway">
    <text evidence="2">Secondary metabolite biosynthesis.</text>
</comment>
<dbReference type="GO" id="GO:0004497">
    <property type="term" value="F:monooxygenase activity"/>
    <property type="evidence" value="ECO:0007669"/>
    <property type="project" value="UniProtKB-KW"/>
</dbReference>
<evidence type="ECO:0000256" key="7">
    <source>
        <dbReference type="ARBA" id="ARBA00023004"/>
    </source>
</evidence>
<dbReference type="PANTHER" id="PTHR46300">
    <property type="entry name" value="P450, PUTATIVE (EUROFUNG)-RELATED-RELATED"/>
    <property type="match status" value="1"/>
</dbReference>
<evidence type="ECO:0000256" key="10">
    <source>
        <dbReference type="RuleBase" id="RU000461"/>
    </source>
</evidence>
<keyword evidence="4 9" id="KW-0349">Heme</keyword>
<evidence type="ECO:0000313" key="12">
    <source>
        <dbReference type="Proteomes" id="UP000467700"/>
    </source>
</evidence>
<dbReference type="PROSITE" id="PS00086">
    <property type="entry name" value="CYTOCHROME_P450"/>
    <property type="match status" value="1"/>
</dbReference>
<proteinExistence type="inferred from homology"/>
<gene>
    <name evidence="11" type="ORF">AAE3_LOCUS12373</name>
</gene>
<dbReference type="InterPro" id="IPR050364">
    <property type="entry name" value="Cytochrome_P450_fung"/>
</dbReference>
<keyword evidence="7 9" id="KW-0408">Iron</keyword>
<evidence type="ECO:0000256" key="6">
    <source>
        <dbReference type="ARBA" id="ARBA00023002"/>
    </source>
</evidence>
<evidence type="ECO:0008006" key="13">
    <source>
        <dbReference type="Google" id="ProtNLM"/>
    </source>
</evidence>
<comment type="caution">
    <text evidence="11">The sequence shown here is derived from an EMBL/GenBank/DDBJ whole genome shotgun (WGS) entry which is preliminary data.</text>
</comment>
<evidence type="ECO:0000256" key="8">
    <source>
        <dbReference type="ARBA" id="ARBA00023033"/>
    </source>
</evidence>
<dbReference type="SUPFAM" id="SSF48264">
    <property type="entry name" value="Cytochrome P450"/>
    <property type="match status" value="1"/>
</dbReference>
<keyword evidence="8 10" id="KW-0503">Monooxygenase</keyword>
<evidence type="ECO:0000256" key="5">
    <source>
        <dbReference type="ARBA" id="ARBA00022723"/>
    </source>
</evidence>
<dbReference type="Gene3D" id="1.10.630.10">
    <property type="entry name" value="Cytochrome P450"/>
    <property type="match status" value="1"/>
</dbReference>
<name>A0A8S0WBT5_CYCAE</name>
<dbReference type="PANTHER" id="PTHR46300:SF7">
    <property type="entry name" value="P450, PUTATIVE (EUROFUNG)-RELATED"/>
    <property type="match status" value="1"/>
</dbReference>
<comment type="similarity">
    <text evidence="3 10">Belongs to the cytochrome P450 family.</text>
</comment>
<organism evidence="11 12">
    <name type="scientific">Cyclocybe aegerita</name>
    <name type="common">Black poplar mushroom</name>
    <name type="synonym">Agrocybe aegerita</name>
    <dbReference type="NCBI Taxonomy" id="1973307"/>
    <lineage>
        <taxon>Eukaryota</taxon>
        <taxon>Fungi</taxon>
        <taxon>Dikarya</taxon>
        <taxon>Basidiomycota</taxon>
        <taxon>Agaricomycotina</taxon>
        <taxon>Agaricomycetes</taxon>
        <taxon>Agaricomycetidae</taxon>
        <taxon>Agaricales</taxon>
        <taxon>Agaricineae</taxon>
        <taxon>Bolbitiaceae</taxon>
        <taxon>Cyclocybe</taxon>
    </lineage>
</organism>
<evidence type="ECO:0000313" key="11">
    <source>
        <dbReference type="EMBL" id="CAA7270138.1"/>
    </source>
</evidence>
<keyword evidence="12" id="KW-1185">Reference proteome</keyword>
<dbReference type="InterPro" id="IPR001128">
    <property type="entry name" value="Cyt_P450"/>
</dbReference>
<dbReference type="Pfam" id="PF00067">
    <property type="entry name" value="p450"/>
    <property type="match status" value="1"/>
</dbReference>
<evidence type="ECO:0000256" key="4">
    <source>
        <dbReference type="ARBA" id="ARBA00022617"/>
    </source>
</evidence>
<dbReference type="GO" id="GO:0016705">
    <property type="term" value="F:oxidoreductase activity, acting on paired donors, with incorporation or reduction of molecular oxygen"/>
    <property type="evidence" value="ECO:0007669"/>
    <property type="project" value="InterPro"/>
</dbReference>
<dbReference type="GO" id="GO:0020037">
    <property type="term" value="F:heme binding"/>
    <property type="evidence" value="ECO:0007669"/>
    <property type="project" value="InterPro"/>
</dbReference>
<dbReference type="PRINTS" id="PR00385">
    <property type="entry name" value="P450"/>
</dbReference>
<sequence length="510" mass="57275">MASIIVAVAVLVIAYLFSLRSRHRFPPGPKGLPVLGAAKEHPKTEFWKTYAEWGRKYGNIGFISFHVLGRRMVVINSAAVAEDLLGKRSLIYSDRPFPPMAGQLMKREKSMFYISYNERFKTYRKFMHSSFNPNASQLNWPILQKQARIMVANISKTPQNFVEHLRRNAAATTMKIAYGYTIDKDRDHFVALAEEGMRVGSLAGAPGKWLVDSIPALKYLPDWFPGAGFKRQAKAWSDQLYTQSLEPHDWVKAQMAAGTAEPSFTSRLLESRDPHVSEAEHDDLVLWTGGAIYAAGADTTVSSVKTFYFLMMLHPDVQKRAQAEVDSIVAKEGRLPTIQDRASMPYLDAVLQEVLRWAPPSPIGIFHCTSADDEYNGYFIPAKTTVIANIWGMTHDPEQYPDPFTFNPDRFVKKGENDTTQPDPREVVFGFGRRVCPGQHVGEATMFIQMATTLAVFDISKPVDKDGRIIEPEIGFTTAIVSHVKPFQYSIKTRSKEALTLLMQDLAAEA</sequence>
<protein>
    <recommendedName>
        <fullName evidence="13">Cytochrome P450</fullName>
    </recommendedName>
</protein>